<dbReference type="InterPro" id="IPR013761">
    <property type="entry name" value="SAM/pointed_sf"/>
</dbReference>
<gene>
    <name evidence="14" type="ORF">BCR35DRAFT_331569</name>
</gene>
<feature type="binding site" evidence="10">
    <location>
        <position position="983"/>
    </location>
    <ligand>
        <name>ATP</name>
        <dbReference type="ChEBI" id="CHEBI:30616"/>
    </ligand>
</feature>
<feature type="region of interest" description="Disordered" evidence="11">
    <location>
        <begin position="147"/>
        <end position="483"/>
    </location>
</feature>
<dbReference type="Gene3D" id="1.10.510.10">
    <property type="entry name" value="Transferase(Phosphotransferase) domain 1"/>
    <property type="match status" value="1"/>
</dbReference>
<evidence type="ECO:0000256" key="8">
    <source>
        <dbReference type="ARBA" id="ARBA00047559"/>
    </source>
</evidence>
<evidence type="ECO:0000256" key="11">
    <source>
        <dbReference type="SAM" id="MobiDB-lite"/>
    </source>
</evidence>
<keyword evidence="5 10" id="KW-0547">Nucleotide-binding</keyword>
<dbReference type="SUPFAM" id="SSF56112">
    <property type="entry name" value="Protein kinase-like (PK-like)"/>
    <property type="match status" value="1"/>
</dbReference>
<feature type="compositionally biased region" description="Acidic residues" evidence="11">
    <location>
        <begin position="916"/>
        <end position="942"/>
    </location>
</feature>
<dbReference type="InterPro" id="IPR017441">
    <property type="entry name" value="Protein_kinase_ATP_BS"/>
</dbReference>
<dbReference type="OrthoDB" id="266718at2759"/>
<accession>A0A1Y2FD17</accession>
<dbReference type="Gene3D" id="1.10.150.50">
    <property type="entry name" value="Transcription Factor, Ets-1"/>
    <property type="match status" value="1"/>
</dbReference>
<name>A0A1Y2FD17_9BASI</name>
<evidence type="ECO:0000256" key="9">
    <source>
        <dbReference type="ARBA" id="ARBA00048329"/>
    </source>
</evidence>
<dbReference type="InterPro" id="IPR008271">
    <property type="entry name" value="Ser/Thr_kinase_AS"/>
</dbReference>
<evidence type="ECO:0000256" key="2">
    <source>
        <dbReference type="ARBA" id="ARBA00012406"/>
    </source>
</evidence>
<evidence type="ECO:0000256" key="3">
    <source>
        <dbReference type="ARBA" id="ARBA00022527"/>
    </source>
</evidence>
<protein>
    <recommendedName>
        <fullName evidence="2">mitogen-activated protein kinase kinase kinase</fullName>
        <ecNumber evidence="2">2.7.11.25</ecNumber>
    </recommendedName>
</protein>
<comment type="similarity">
    <text evidence="1">Belongs to the protein kinase superfamily. STE Ser/Thr protein kinase family. MAP kinase kinase kinase subfamily.</text>
</comment>
<evidence type="ECO:0000259" key="12">
    <source>
        <dbReference type="PROSITE" id="PS50011"/>
    </source>
</evidence>
<dbReference type="Pfam" id="PF00069">
    <property type="entry name" value="Pkinase"/>
    <property type="match status" value="1"/>
</dbReference>
<dbReference type="Pfam" id="PF07647">
    <property type="entry name" value="SAM_2"/>
    <property type="match status" value="1"/>
</dbReference>
<evidence type="ECO:0000256" key="10">
    <source>
        <dbReference type="PROSITE-ProRule" id="PRU10141"/>
    </source>
</evidence>
<evidence type="ECO:0000313" key="14">
    <source>
        <dbReference type="EMBL" id="ORY81813.1"/>
    </source>
</evidence>
<feature type="compositionally biased region" description="Polar residues" evidence="11">
    <location>
        <begin position="343"/>
        <end position="356"/>
    </location>
</feature>
<comment type="catalytic activity">
    <reaction evidence="8">
        <text>L-threonyl-[protein] + ATP = O-phospho-L-threonyl-[protein] + ADP + H(+)</text>
        <dbReference type="Rhea" id="RHEA:46608"/>
        <dbReference type="Rhea" id="RHEA-COMP:11060"/>
        <dbReference type="Rhea" id="RHEA-COMP:11605"/>
        <dbReference type="ChEBI" id="CHEBI:15378"/>
        <dbReference type="ChEBI" id="CHEBI:30013"/>
        <dbReference type="ChEBI" id="CHEBI:30616"/>
        <dbReference type="ChEBI" id="CHEBI:61977"/>
        <dbReference type="ChEBI" id="CHEBI:456216"/>
        <dbReference type="EC" id="2.7.11.25"/>
    </reaction>
</comment>
<dbReference type="PANTHER" id="PTHR11584">
    <property type="entry name" value="SERINE/THREONINE PROTEIN KINASE"/>
    <property type="match status" value="1"/>
</dbReference>
<keyword evidence="3" id="KW-0723">Serine/threonine-protein kinase</keyword>
<feature type="region of interest" description="Disordered" evidence="11">
    <location>
        <begin position="595"/>
        <end position="696"/>
    </location>
</feature>
<feature type="region of interest" description="Disordered" evidence="11">
    <location>
        <begin position="1224"/>
        <end position="1248"/>
    </location>
</feature>
<dbReference type="SMART" id="SM00454">
    <property type="entry name" value="SAM"/>
    <property type="match status" value="1"/>
</dbReference>
<dbReference type="InParanoid" id="A0A1Y2FD17"/>
<dbReference type="GO" id="GO:0005524">
    <property type="term" value="F:ATP binding"/>
    <property type="evidence" value="ECO:0007669"/>
    <property type="project" value="UniProtKB-UniRule"/>
</dbReference>
<dbReference type="Pfam" id="PF14847">
    <property type="entry name" value="Ras_bdg_2"/>
    <property type="match status" value="1"/>
</dbReference>
<dbReference type="FunFam" id="1.10.510.10:FF:000334">
    <property type="entry name" value="Serine/threonine-protein kinase STE11"/>
    <property type="match status" value="1"/>
</dbReference>
<feature type="compositionally biased region" description="Basic and acidic residues" evidence="11">
    <location>
        <begin position="865"/>
        <end position="874"/>
    </location>
</feature>
<feature type="domain" description="Protein kinase" evidence="12">
    <location>
        <begin position="954"/>
        <end position="1218"/>
    </location>
</feature>
<evidence type="ECO:0000256" key="7">
    <source>
        <dbReference type="ARBA" id="ARBA00022840"/>
    </source>
</evidence>
<feature type="region of interest" description="Disordered" evidence="11">
    <location>
        <begin position="1"/>
        <end position="26"/>
    </location>
</feature>
<dbReference type="FunFam" id="3.30.200.20:FF:000387">
    <property type="entry name" value="Serine/threonine-protein kinase STE11"/>
    <property type="match status" value="1"/>
</dbReference>
<dbReference type="Gene3D" id="3.10.20.90">
    <property type="entry name" value="Phosphatidylinositol 3-kinase Catalytic Subunit, Chain A, domain 1"/>
    <property type="match status" value="1"/>
</dbReference>
<dbReference type="SMART" id="SM00220">
    <property type="entry name" value="S_TKc"/>
    <property type="match status" value="1"/>
</dbReference>
<dbReference type="SMART" id="SM01304">
    <property type="entry name" value="Ras_bdg_2"/>
    <property type="match status" value="1"/>
</dbReference>
<organism evidence="14 15">
    <name type="scientific">Leucosporidium creatinivorum</name>
    <dbReference type="NCBI Taxonomy" id="106004"/>
    <lineage>
        <taxon>Eukaryota</taxon>
        <taxon>Fungi</taxon>
        <taxon>Dikarya</taxon>
        <taxon>Basidiomycota</taxon>
        <taxon>Pucciniomycotina</taxon>
        <taxon>Microbotryomycetes</taxon>
        <taxon>Leucosporidiales</taxon>
        <taxon>Leucosporidium</taxon>
    </lineage>
</organism>
<dbReference type="PROSITE" id="PS50105">
    <property type="entry name" value="SAM_DOMAIN"/>
    <property type="match status" value="1"/>
</dbReference>
<dbReference type="InterPro" id="IPR000719">
    <property type="entry name" value="Prot_kinase_dom"/>
</dbReference>
<feature type="compositionally biased region" description="Low complexity" evidence="11">
    <location>
        <begin position="322"/>
        <end position="333"/>
    </location>
</feature>
<comment type="caution">
    <text evidence="14">The sequence shown here is derived from an EMBL/GenBank/DDBJ whole genome shotgun (WGS) entry which is preliminary data.</text>
</comment>
<dbReference type="EMBL" id="MCGR01000022">
    <property type="protein sequence ID" value="ORY81813.1"/>
    <property type="molecule type" value="Genomic_DNA"/>
</dbReference>
<feature type="compositionally biased region" description="Polar residues" evidence="11">
    <location>
        <begin position="278"/>
        <end position="302"/>
    </location>
</feature>
<evidence type="ECO:0000256" key="5">
    <source>
        <dbReference type="ARBA" id="ARBA00022741"/>
    </source>
</evidence>
<dbReference type="EC" id="2.7.11.25" evidence="2"/>
<feature type="compositionally biased region" description="Low complexity" evidence="11">
    <location>
        <begin position="408"/>
        <end position="425"/>
    </location>
</feature>
<feature type="compositionally biased region" description="Low complexity" evidence="11">
    <location>
        <begin position="259"/>
        <end position="273"/>
    </location>
</feature>
<feature type="compositionally biased region" description="Polar residues" evidence="11">
    <location>
        <begin position="390"/>
        <end position="405"/>
    </location>
</feature>
<keyword evidence="4" id="KW-0808">Transferase</keyword>
<dbReference type="AlphaFoldDB" id="A0A1Y2FD17"/>
<dbReference type="Proteomes" id="UP000193467">
    <property type="component" value="Unassembled WGS sequence"/>
</dbReference>
<evidence type="ECO:0000256" key="1">
    <source>
        <dbReference type="ARBA" id="ARBA00006529"/>
    </source>
</evidence>
<feature type="compositionally biased region" description="Low complexity" evidence="11">
    <location>
        <begin position="803"/>
        <end position="818"/>
    </location>
</feature>
<keyword evidence="15" id="KW-1185">Reference proteome</keyword>
<dbReference type="SUPFAM" id="SSF47769">
    <property type="entry name" value="SAM/Pointed domain"/>
    <property type="match status" value="1"/>
</dbReference>
<comment type="catalytic activity">
    <reaction evidence="9">
        <text>L-seryl-[protein] + ATP = O-phospho-L-seryl-[protein] + ADP + H(+)</text>
        <dbReference type="Rhea" id="RHEA:17989"/>
        <dbReference type="Rhea" id="RHEA-COMP:9863"/>
        <dbReference type="Rhea" id="RHEA-COMP:11604"/>
        <dbReference type="ChEBI" id="CHEBI:15378"/>
        <dbReference type="ChEBI" id="CHEBI:29999"/>
        <dbReference type="ChEBI" id="CHEBI:30616"/>
        <dbReference type="ChEBI" id="CHEBI:83421"/>
        <dbReference type="ChEBI" id="CHEBI:456216"/>
        <dbReference type="EC" id="2.7.11.25"/>
    </reaction>
</comment>
<evidence type="ECO:0000256" key="6">
    <source>
        <dbReference type="ARBA" id="ARBA00022777"/>
    </source>
</evidence>
<dbReference type="InterPro" id="IPR001660">
    <property type="entry name" value="SAM"/>
</dbReference>
<feature type="region of interest" description="Disordered" evidence="11">
    <location>
        <begin position="43"/>
        <end position="70"/>
    </location>
</feature>
<reference evidence="14 15" key="1">
    <citation type="submission" date="2016-07" db="EMBL/GenBank/DDBJ databases">
        <title>Pervasive Adenine N6-methylation of Active Genes in Fungi.</title>
        <authorList>
            <consortium name="DOE Joint Genome Institute"/>
            <person name="Mondo S.J."/>
            <person name="Dannebaum R.O."/>
            <person name="Kuo R.C."/>
            <person name="Labutti K."/>
            <person name="Haridas S."/>
            <person name="Kuo A."/>
            <person name="Salamov A."/>
            <person name="Ahrendt S.R."/>
            <person name="Lipzen A."/>
            <person name="Sullivan W."/>
            <person name="Andreopoulos W.B."/>
            <person name="Clum A."/>
            <person name="Lindquist E."/>
            <person name="Daum C."/>
            <person name="Ramamoorthy G.K."/>
            <person name="Gryganskyi A."/>
            <person name="Culley D."/>
            <person name="Magnuson J.K."/>
            <person name="James T.Y."/>
            <person name="O'Malley M.A."/>
            <person name="Stajich J.E."/>
            <person name="Spatafora J.W."/>
            <person name="Visel A."/>
            <person name="Grigoriev I.V."/>
        </authorList>
    </citation>
    <scope>NUCLEOTIDE SEQUENCE [LARGE SCALE GENOMIC DNA]</scope>
    <source>
        <strain evidence="14 15">62-1032</strain>
    </source>
</reference>
<keyword evidence="7 10" id="KW-0067">ATP-binding</keyword>
<feature type="domain" description="SAM" evidence="13">
    <location>
        <begin position="80"/>
        <end position="143"/>
    </location>
</feature>
<dbReference type="GO" id="GO:0004709">
    <property type="term" value="F:MAP kinase kinase kinase activity"/>
    <property type="evidence" value="ECO:0007669"/>
    <property type="project" value="UniProtKB-EC"/>
</dbReference>
<evidence type="ECO:0000259" key="13">
    <source>
        <dbReference type="PROSITE" id="PS50105"/>
    </source>
</evidence>
<dbReference type="PROSITE" id="PS50011">
    <property type="entry name" value="PROTEIN_KINASE_DOM"/>
    <property type="match status" value="1"/>
</dbReference>
<feature type="compositionally biased region" description="Polar residues" evidence="11">
    <location>
        <begin position="1225"/>
        <end position="1242"/>
    </location>
</feature>
<dbReference type="InterPro" id="IPR011009">
    <property type="entry name" value="Kinase-like_dom_sf"/>
</dbReference>
<feature type="compositionally biased region" description="Acidic residues" evidence="11">
    <location>
        <begin position="823"/>
        <end position="838"/>
    </location>
</feature>
<feature type="compositionally biased region" description="Polar residues" evidence="11">
    <location>
        <begin position="11"/>
        <end position="26"/>
    </location>
</feature>
<dbReference type="PROSITE" id="PS00107">
    <property type="entry name" value="PROTEIN_KINASE_ATP"/>
    <property type="match status" value="1"/>
</dbReference>
<dbReference type="PANTHER" id="PTHR11584:SF369">
    <property type="entry name" value="MITOGEN-ACTIVATED PROTEIN KINASE KINASE KINASE 19-RELATED"/>
    <property type="match status" value="1"/>
</dbReference>
<feature type="compositionally biased region" description="Polar residues" evidence="11">
    <location>
        <begin position="468"/>
        <end position="483"/>
    </location>
</feature>
<keyword evidence="6" id="KW-0418">Kinase</keyword>
<dbReference type="STRING" id="106004.A0A1Y2FD17"/>
<proteinExistence type="inferred from homology"/>
<evidence type="ECO:0000256" key="4">
    <source>
        <dbReference type="ARBA" id="ARBA00022679"/>
    </source>
</evidence>
<feature type="region of interest" description="Disordered" evidence="11">
    <location>
        <begin position="735"/>
        <end position="878"/>
    </location>
</feature>
<feature type="compositionally biased region" description="Pro residues" evidence="11">
    <location>
        <begin position="243"/>
        <end position="258"/>
    </location>
</feature>
<sequence length="1248" mass="131985">MLTAHHHFPAASTSNPGSPTFPHSQSLSLNGAGFALALRPGTSVGHRAPERENSLASPLPEDPDASPGSGRTYLDFVKTWDDDQVGRWLGEVNVGQYQETFRKNDIRGNVLLDVDQSALKEMGVRSVGDRIKITVAIKALRQRARGITPSSNGTVASPPGMASGVRRAGSGRGSGRIPPPLHLTQSNSMPAGDLPKAWQPSTTPSAAPRPSWGSQSGYTTLGPYANAATSPRASGSPRSAHPPALPPPSSRLPAPPAHRPSTSPPTSTMSPPRIGAPSISTTAASPTNSYVGGASASSSNWTGEHGLPRAPAPGNLAGGAYTTRTSSSSPSALDRSRGPPVAVNTSLRPSVSTTTIQHRKTGSGGNAPRPSTTQAAYGHNAPLSSHPYATASSPTQDGFSVTTYGRGSPNLAASSSSSKLLPSPSIGQAALSPVSEAADGPRSGSGGSPSTGSSLSSPVPISGYRSYPRSNSTPATNLTTTSPASSLDAVMRKAVKFISEDGGSKMVAVADCSDGREALLRVLKKFQKLAGGPENDDLEGWGVYSMSSDGQTAHLLSEDELFAICRNADAPERQPGLGVRRIQNPSKRGRKLQWVFGESNTPDTTRPGGVAGSSPTSPNYLGVEIPSTTIEPASPSASSSGSSERGLAISERSKRNRASVVSVMSGLSGDWMSSTTHLDAAPPLPGDRRPSSTSLLSSGRKLRNFFGQRPPSELIATHLLEYFPKAEKNKLLSKQVRQSMRKSMVRRDSQSSVLGGTSWEKAPDRYSLTPSAMSRFSGSSGGSSGQLPTGVENEATPIPRPGGPRSSNGSGRSSAPPSVILEPMDEGAEDDTGDEDDLKADARSVASSRFTRRMSRMSGGSRLSAWDRRSKDSDSASVITVDEVTAELETRRASMASWTGSDDDEDGVRPPSIELSIEDDDEFDDEETDEETSDEEEAEELTAEATLSKPPLKWIKGALIGAGSFGSVFLGMNPTSGSLMAVKQVELPTGNSHNEERKKSMLEALEREIELLKELQHDNIVQYLDSSSDGTHLNIFLEYVPGGSVAALLSNYGAFEEALVSKFVRQILTGLEYLHEREIIHRDIKGANILVDNKGGIKISDFGISKRVEDNLLSGSKVHRPSLQGSVYWMAPEVVKQTAYTSKADIWSLGCLVVEMLTGAHPWANLTQMQAIFRIGQSACPTIPDDISTDADDFLEQTFLIDHDDRPAARDLLAHAFIRDPESFAASQQTPTRATFSQNNSPVKADAV</sequence>
<feature type="compositionally biased region" description="Low complexity" evidence="11">
    <location>
        <begin position="200"/>
        <end position="211"/>
    </location>
</feature>
<evidence type="ECO:0000313" key="15">
    <source>
        <dbReference type="Proteomes" id="UP000193467"/>
    </source>
</evidence>
<dbReference type="InterPro" id="IPR029458">
    <property type="entry name" value="Ras-bd_By2"/>
</dbReference>
<feature type="region of interest" description="Disordered" evidence="11">
    <location>
        <begin position="892"/>
        <end position="944"/>
    </location>
</feature>
<feature type="compositionally biased region" description="Low complexity" evidence="11">
    <location>
        <begin position="450"/>
        <end position="463"/>
    </location>
</feature>
<dbReference type="CDD" id="cd09534">
    <property type="entry name" value="SAM_Ste11_fungal"/>
    <property type="match status" value="1"/>
</dbReference>
<feature type="compositionally biased region" description="Low complexity" evidence="11">
    <location>
        <begin position="625"/>
        <end position="650"/>
    </location>
</feature>
<dbReference type="PROSITE" id="PS00108">
    <property type="entry name" value="PROTEIN_KINASE_ST"/>
    <property type="match status" value="1"/>
</dbReference>